<evidence type="ECO:0000313" key="2">
    <source>
        <dbReference type="EMBL" id="ASV76744.1"/>
    </source>
</evidence>
<evidence type="ECO:0000256" key="1">
    <source>
        <dbReference type="SAM" id="MobiDB-lite"/>
    </source>
</evidence>
<proteinExistence type="predicted"/>
<feature type="region of interest" description="Disordered" evidence="1">
    <location>
        <begin position="25"/>
        <end position="55"/>
    </location>
</feature>
<accession>A0A286RL96</accession>
<dbReference type="Proteomes" id="UP000215086">
    <property type="component" value="Chromosome"/>
</dbReference>
<dbReference type="KEGG" id="ttf:THTE_4143"/>
<protein>
    <submittedName>
        <fullName evidence="2">Uncharacterized protein</fullName>
    </submittedName>
</protein>
<sequence>MTNQSTSQLVSFFLTALRDFSEVIESSAENEDSGLDNDSGCNEETPQEMLTARLF</sequence>
<evidence type="ECO:0000313" key="3">
    <source>
        <dbReference type="Proteomes" id="UP000215086"/>
    </source>
</evidence>
<keyword evidence="3" id="KW-1185">Reference proteome</keyword>
<organism evidence="2 3">
    <name type="scientific">Thermogutta terrifontis</name>
    <dbReference type="NCBI Taxonomy" id="1331910"/>
    <lineage>
        <taxon>Bacteria</taxon>
        <taxon>Pseudomonadati</taxon>
        <taxon>Planctomycetota</taxon>
        <taxon>Planctomycetia</taxon>
        <taxon>Pirellulales</taxon>
        <taxon>Thermoguttaceae</taxon>
        <taxon>Thermogutta</taxon>
    </lineage>
</organism>
<dbReference type="EMBL" id="CP018477">
    <property type="protein sequence ID" value="ASV76744.1"/>
    <property type="molecule type" value="Genomic_DNA"/>
</dbReference>
<name>A0A286RL96_9BACT</name>
<dbReference type="AlphaFoldDB" id="A0A286RL96"/>
<gene>
    <name evidence="2" type="ORF">THTE_4143</name>
</gene>
<reference evidence="2 3" key="1">
    <citation type="journal article" name="Front. Microbiol.">
        <title>Sugar Metabolism of the First Thermophilic Planctomycete Thermogutta terrifontis: Comparative Genomic and Transcriptomic Approaches.</title>
        <authorList>
            <person name="Elcheninov A.G."/>
            <person name="Menzel P."/>
            <person name="Gudbergsdottir S.R."/>
            <person name="Slesarev A.I."/>
            <person name="Kadnikov V.V."/>
            <person name="Krogh A."/>
            <person name="Bonch-Osmolovskaya E.A."/>
            <person name="Peng X."/>
            <person name="Kublanov I.V."/>
        </authorList>
    </citation>
    <scope>NUCLEOTIDE SEQUENCE [LARGE SCALE GENOMIC DNA]</scope>
    <source>
        <strain evidence="2 3">R1</strain>
    </source>
</reference>